<dbReference type="RefSeq" id="WP_379074484.1">
    <property type="nucleotide sequence ID" value="NZ_JBHTJW010000002.1"/>
</dbReference>
<protein>
    <submittedName>
        <fullName evidence="2">TolC family protein</fullName>
    </submittedName>
</protein>
<evidence type="ECO:0000313" key="3">
    <source>
        <dbReference type="Proteomes" id="UP001597106"/>
    </source>
</evidence>
<gene>
    <name evidence="2" type="ORF">ACFQ1T_04910</name>
</gene>
<dbReference type="PANTHER" id="PTHR30203:SF24">
    <property type="entry name" value="BLR4935 PROTEIN"/>
    <property type="match status" value="1"/>
</dbReference>
<evidence type="ECO:0000313" key="2">
    <source>
        <dbReference type="EMBL" id="MFD0929117.1"/>
    </source>
</evidence>
<dbReference type="PANTHER" id="PTHR30203">
    <property type="entry name" value="OUTER MEMBRANE CATION EFFLUX PROTEIN"/>
    <property type="match status" value="1"/>
</dbReference>
<feature type="signal peptide" evidence="1">
    <location>
        <begin position="1"/>
        <end position="19"/>
    </location>
</feature>
<proteinExistence type="predicted"/>
<dbReference type="InterPro" id="IPR010131">
    <property type="entry name" value="MdtP/NodT-like"/>
</dbReference>
<dbReference type="Gene3D" id="1.20.1600.10">
    <property type="entry name" value="Outer membrane efflux proteins (OEP)"/>
    <property type="match status" value="1"/>
</dbReference>
<accession>A0ABW3GF54</accession>
<name>A0ABW3GF54_9PROT</name>
<organism evidence="2 3">
    <name type="scientific">Methylophilus glucosoxydans</name>
    <dbReference type="NCBI Taxonomy" id="752553"/>
    <lineage>
        <taxon>Bacteria</taxon>
        <taxon>Pseudomonadati</taxon>
        <taxon>Pseudomonadota</taxon>
        <taxon>Betaproteobacteria</taxon>
        <taxon>Nitrosomonadales</taxon>
        <taxon>Methylophilaceae</taxon>
        <taxon>Methylophilus</taxon>
    </lineage>
</organism>
<feature type="chain" id="PRO_5046675639" evidence="1">
    <location>
        <begin position="20"/>
        <end position="447"/>
    </location>
</feature>
<dbReference type="SUPFAM" id="SSF56954">
    <property type="entry name" value="Outer membrane efflux proteins (OEP)"/>
    <property type="match status" value="1"/>
</dbReference>
<keyword evidence="3" id="KW-1185">Reference proteome</keyword>
<comment type="caution">
    <text evidence="2">The sequence shown here is derived from an EMBL/GenBank/DDBJ whole genome shotgun (WGS) entry which is preliminary data.</text>
</comment>
<dbReference type="EMBL" id="JBHTJW010000002">
    <property type="protein sequence ID" value="MFD0929117.1"/>
    <property type="molecule type" value="Genomic_DNA"/>
</dbReference>
<reference evidence="3" key="1">
    <citation type="journal article" date="2019" name="Int. J. Syst. Evol. Microbiol.">
        <title>The Global Catalogue of Microorganisms (GCM) 10K type strain sequencing project: providing services to taxonomists for standard genome sequencing and annotation.</title>
        <authorList>
            <consortium name="The Broad Institute Genomics Platform"/>
            <consortium name="The Broad Institute Genome Sequencing Center for Infectious Disease"/>
            <person name="Wu L."/>
            <person name="Ma J."/>
        </authorList>
    </citation>
    <scope>NUCLEOTIDE SEQUENCE [LARGE SCALE GENOMIC DNA]</scope>
    <source>
        <strain evidence="3">CCUG 59685</strain>
    </source>
</reference>
<sequence>MINFTLFMNRIICTRIALSFFVALLTACQGPQSIKPKELVANIVSQDRSLQSKQHEQLNETDEFLSEYAAVILALRNNPTFQAQLTELEIAQADLQLASQISNPSVFYAFGVANKPYRYAIEFPLEALLLRPLRLKQMQAQSKQTQLQLMQTGFSLVRDARVAYAQAVISQEKVKRLEEALSVNNTITRLAKTRENLGDTSAQDSLIAENEMLLVERDLQSAWIEARIANTQLMHMLNHANETRKLSLSDALLPSCSAEDISQLKTAAISSRADVLAAEAAIMAVKEKRRLNGLNWLAPAAIADATSGQTNGHVLAPALRFNLPIFNQNQGQVERIDAELLKTMHEAEATKLKASLDIQVSQFKYQRDCQEWQQLQTALLPNSVQVIHDAETAYQNGEIAYLSVLESTRKYLNLKLRETQLKADMILSWSDLMRSTSTSQSLTINHH</sequence>
<keyword evidence="1" id="KW-0732">Signal</keyword>
<evidence type="ECO:0000256" key="1">
    <source>
        <dbReference type="SAM" id="SignalP"/>
    </source>
</evidence>
<dbReference type="Proteomes" id="UP001597106">
    <property type="component" value="Unassembled WGS sequence"/>
</dbReference>